<protein>
    <recommendedName>
        <fullName evidence="2 4">GPI inositol-deacylase</fullName>
        <ecNumber evidence="4">3.1.-.-</ecNumber>
    </recommendedName>
</protein>
<evidence type="ECO:0000313" key="9">
    <source>
        <dbReference type="EMBL" id="EGS20229.1"/>
    </source>
</evidence>
<comment type="function">
    <text evidence="1 4">Involved in inositol deacylation of GPI-anchored proteins which plays important roles in the quality control and ER-associated degradation of GPI-anchored proteins.</text>
</comment>
<organism evidence="10">
    <name type="scientific">Chaetomium thermophilum (strain DSM 1495 / CBS 144.50 / IMI 039719)</name>
    <name type="common">Thermochaetoides thermophila</name>
    <dbReference type="NCBI Taxonomy" id="759272"/>
    <lineage>
        <taxon>Eukaryota</taxon>
        <taxon>Fungi</taxon>
        <taxon>Dikarya</taxon>
        <taxon>Ascomycota</taxon>
        <taxon>Pezizomycotina</taxon>
        <taxon>Sordariomycetes</taxon>
        <taxon>Sordariomycetidae</taxon>
        <taxon>Sordariales</taxon>
        <taxon>Chaetomiaceae</taxon>
        <taxon>Thermochaetoides</taxon>
    </lineage>
</organism>
<keyword evidence="4" id="KW-0813">Transport</keyword>
<dbReference type="Proteomes" id="UP000008066">
    <property type="component" value="Unassembled WGS sequence"/>
</dbReference>
<keyword evidence="10" id="KW-1185">Reference proteome</keyword>
<dbReference type="GO" id="GO:0015031">
    <property type="term" value="P:protein transport"/>
    <property type="evidence" value="ECO:0007669"/>
    <property type="project" value="UniProtKB-KW"/>
</dbReference>
<feature type="domain" description="GPI inositol-deacylase PGAP1-like alpha/beta" evidence="6">
    <location>
        <begin position="72"/>
        <end position="201"/>
    </location>
</feature>
<evidence type="ECO:0000256" key="3">
    <source>
        <dbReference type="ARBA" id="ARBA00022737"/>
    </source>
</evidence>
<dbReference type="InterPro" id="IPR054471">
    <property type="entry name" value="GPIID_WHD"/>
</dbReference>
<keyword evidence="4" id="KW-0653">Protein transport</keyword>
<dbReference type="SMART" id="SM00320">
    <property type="entry name" value="WD40"/>
    <property type="match status" value="5"/>
</dbReference>
<dbReference type="InterPro" id="IPR001680">
    <property type="entry name" value="WD40_rpt"/>
</dbReference>
<comment type="similarity">
    <text evidence="4">Belongs to the GPI inositol-deacylase family.</text>
</comment>
<proteinExistence type="inferred from homology"/>
<dbReference type="Pfam" id="PF22939">
    <property type="entry name" value="WHD_GPIID"/>
    <property type="match status" value="1"/>
</dbReference>
<evidence type="ECO:0000256" key="5">
    <source>
        <dbReference type="SAM" id="MobiDB-lite"/>
    </source>
</evidence>
<dbReference type="Gene3D" id="3.40.50.300">
    <property type="entry name" value="P-loop containing nucleotide triphosphate hydrolases"/>
    <property type="match status" value="1"/>
</dbReference>
<accession>G0S9W8</accession>
<dbReference type="Gene3D" id="3.40.50.1820">
    <property type="entry name" value="alpha/beta hydrolase"/>
    <property type="match status" value="1"/>
</dbReference>
<gene>
    <name evidence="9" type="ORF">CTHT_0047450</name>
</gene>
<dbReference type="eggNOG" id="KOG2029">
    <property type="taxonomic scope" value="Eukaryota"/>
</dbReference>
<evidence type="ECO:0000259" key="6">
    <source>
        <dbReference type="Pfam" id="PF07819"/>
    </source>
</evidence>
<dbReference type="OMA" id="GTWDDCL"/>
<keyword evidence="3" id="KW-0677">Repeat</keyword>
<feature type="domain" description="Nephrocystin 3-like N-terminal" evidence="8">
    <location>
        <begin position="378"/>
        <end position="539"/>
    </location>
</feature>
<dbReference type="GeneID" id="18258783"/>
<feature type="domain" description="GPI inositol-deacylase winged helix" evidence="7">
    <location>
        <begin position="655"/>
        <end position="729"/>
    </location>
</feature>
<dbReference type="InterPro" id="IPR012908">
    <property type="entry name" value="PGAP1-ab_dom-like"/>
</dbReference>
<dbReference type="PANTHER" id="PTHR10039">
    <property type="entry name" value="AMELOGENIN"/>
    <property type="match status" value="1"/>
</dbReference>
<keyword evidence="4" id="KW-0472">Membrane</keyword>
<dbReference type="SUPFAM" id="SSF52540">
    <property type="entry name" value="P-loop containing nucleoside triphosphate hydrolases"/>
    <property type="match status" value="1"/>
</dbReference>
<evidence type="ECO:0000256" key="1">
    <source>
        <dbReference type="ARBA" id="ARBA00003496"/>
    </source>
</evidence>
<dbReference type="OrthoDB" id="194358at2759"/>
<dbReference type="Pfam" id="PF24883">
    <property type="entry name" value="NPHP3_N"/>
    <property type="match status" value="1"/>
</dbReference>
<dbReference type="RefSeq" id="XP_006695114.1">
    <property type="nucleotide sequence ID" value="XM_006695051.1"/>
</dbReference>
<comment type="subcellular location">
    <subcellularLocation>
        <location evidence="4">Endoplasmic reticulum membrane</location>
    </subcellularLocation>
</comment>
<evidence type="ECO:0000256" key="2">
    <source>
        <dbReference type="ARBA" id="ARBA00015856"/>
    </source>
</evidence>
<reference evidence="9 10" key="1">
    <citation type="journal article" date="2011" name="Cell">
        <title>Insight into structure and assembly of the nuclear pore complex by utilizing the genome of a eukaryotic thermophile.</title>
        <authorList>
            <person name="Amlacher S."/>
            <person name="Sarges P."/>
            <person name="Flemming D."/>
            <person name="van Noort V."/>
            <person name="Kunze R."/>
            <person name="Devos D.P."/>
            <person name="Arumugam M."/>
            <person name="Bork P."/>
            <person name="Hurt E."/>
        </authorList>
    </citation>
    <scope>NUCLEOTIDE SEQUENCE [LARGE SCALE GENOMIC DNA]</scope>
    <source>
        <strain evidence="10">DSM 1495 / CBS 144.50 / IMI 039719</strain>
    </source>
</reference>
<dbReference type="Gene3D" id="2.130.10.10">
    <property type="entry name" value="YVTN repeat-like/Quinoprotein amine dehydrogenase"/>
    <property type="match status" value="3"/>
</dbReference>
<dbReference type="InterPro" id="IPR036322">
    <property type="entry name" value="WD40_repeat_dom_sf"/>
</dbReference>
<dbReference type="PANTHER" id="PTHR10039:SF16">
    <property type="entry name" value="GPI INOSITOL-DEACYLASE"/>
    <property type="match status" value="1"/>
</dbReference>
<dbReference type="GO" id="GO:0016788">
    <property type="term" value="F:hydrolase activity, acting on ester bonds"/>
    <property type="evidence" value="ECO:0007669"/>
    <property type="project" value="InterPro"/>
</dbReference>
<feature type="compositionally biased region" description="Polar residues" evidence="5">
    <location>
        <begin position="30"/>
        <end position="40"/>
    </location>
</feature>
<dbReference type="SUPFAM" id="SSF53474">
    <property type="entry name" value="alpha/beta-Hydrolases"/>
    <property type="match status" value="1"/>
</dbReference>
<dbReference type="InterPro" id="IPR056884">
    <property type="entry name" value="NPHP3-like_N"/>
</dbReference>
<dbReference type="HOGENOM" id="CLU_001384_1_0_1"/>
<dbReference type="KEGG" id="cthr:CTHT_0047450"/>
<evidence type="ECO:0000256" key="4">
    <source>
        <dbReference type="RuleBase" id="RU365011"/>
    </source>
</evidence>
<dbReference type="SUPFAM" id="SSF50978">
    <property type="entry name" value="WD40 repeat-like"/>
    <property type="match status" value="1"/>
</dbReference>
<dbReference type="Pfam" id="PF07819">
    <property type="entry name" value="PGAP1"/>
    <property type="match status" value="1"/>
</dbReference>
<sequence>MDPPKKRLTFLHRSTTLGGRSLQDEAGFSRTDSIPSSLTHFSRRGPDEDEKGRLGLTTLYHPVSPVNPVVDIVFIHGLGGGSRKTWSYSSDPDHFWPSWLVTDSEFVDVRLHTFGYNADWSERGQNVFDIHSFGQLLLSSLRNHPDIRRSATRIILVGHSMGGCVAKQAYLLARHDPSAKDIADRIHSFFFLATPHQGSDMATMLENMLSITIGKKPYVTDLAPNSVALKTINDEFRLVVGGLRLVSFYETRPMRVAGLNRFVVDTTSAQLGLPNEEIIPLNADHRHVCKFANREDPNFQLIRNSLITAVDSIKDAVPGTLNHYVDTRIFKQQSSGVSFSPKEQHLTPSEALILRSFLNVAGPIDSEFETLRLLRQPNSCEWFTYRNTFQSWISGRSTAGVLWLVGKPAAGKSIMSTHVIEYLQQSNLNCSFFFCKHSETGGSMLSSIFLSLAYQMALQDRLVRDSILQLAQSDLIWDKTEEMSVWKQLFVNCIFKLQSLDQHFWVIDAIDECPNFNVLFTKKLLATLPSSLRLFATSRKMDEIERGLQGSLGPSRVEIYELQDTDTWDDIRLFVNTRLTDLGLSENDEDRERMCEKILKKSFGSFLWARLVLEELETIWTEEDIDTVLDNIPGNLFEYYARMVRSIVEDKRKIGLASTILTWVVLARRPLTIEELTCAVKLDLGQTPLLARAKTALPSLCGQLVFVDKYNKVHLIHETVREFLTKHDMLAQELFMRQKNGHTRLGLLLIQYLSGPVLKLNPLSHLAPFKVQLHGSSTSGRALPKQQSSGVSADSALLDYASVFFSDHLLHAMSEDHELMQALFNFLQSSNVLSWIEHVAKLKDLKPLTQTAMNLRNYLTRRVKYVAPTDRAIQFADDWVTDLIRVPAKFCDQLLACPSAIQTLIPPLCPPHSAISRTFGSDARNLVVRGLRPGSWDDCLTYLDFVKGRPTSCLRTMKHPERVKILEFSTESTLLASAGPKQLSIWDPKSGALLQLFDFPPRCSPLAVVFLGTQEILAAFESKVLIKWDLETGDQDMYRWVSTDLDGSTIAIPQLPATKAAFLVLDEVVLLALGYRFHHVVILHALTAEPLGVCGANLSNNGIDCMAFNPNPEIPVLIVGYINGTLRIFDYGTMELQVERNDVYAQCLACSPDGRSVIVGTKEGVIEVFDLDCTPYRGGLTLTLIYRTSRMDKTIIGVAMSSDGHRFVDIRGQQARVWAPASLVRRNTSEVDSSAGGSEIDPAVSLPPRPPAFFSSNKESEITSLVATSDGQFIIAGKSNGDVVLFETSEAKQLGRLYHHDHRASVTRLVFAEPNNMVLSADHIGCIKVVVFQTPLSGIKTTSSTPPVHVILNRHIKSTVRCLLVNSAGDRVLVQGRETLELWEIPSGNIYAPHQDPESTEGILLKRREDNATTEQRQWSECGQQHNLPEKQLQRSLF</sequence>
<feature type="region of interest" description="Disordered" evidence="5">
    <location>
        <begin position="21"/>
        <end position="49"/>
    </location>
</feature>
<evidence type="ECO:0000259" key="7">
    <source>
        <dbReference type="Pfam" id="PF22939"/>
    </source>
</evidence>
<dbReference type="GO" id="GO:0005789">
    <property type="term" value="C:endoplasmic reticulum membrane"/>
    <property type="evidence" value="ECO:0007669"/>
    <property type="project" value="UniProtKB-SubCell"/>
</dbReference>
<dbReference type="InterPro" id="IPR015943">
    <property type="entry name" value="WD40/YVTN_repeat-like_dom_sf"/>
</dbReference>
<dbReference type="InterPro" id="IPR029058">
    <property type="entry name" value="AB_hydrolase_fold"/>
</dbReference>
<evidence type="ECO:0000313" key="10">
    <source>
        <dbReference type="Proteomes" id="UP000008066"/>
    </source>
</evidence>
<keyword evidence="4" id="KW-0378">Hydrolase</keyword>
<keyword evidence="4" id="KW-0256">Endoplasmic reticulum</keyword>
<dbReference type="EC" id="3.1.-.-" evidence="4"/>
<dbReference type="EMBL" id="GL988043">
    <property type="protein sequence ID" value="EGS20229.1"/>
    <property type="molecule type" value="Genomic_DNA"/>
</dbReference>
<dbReference type="InterPro" id="IPR027417">
    <property type="entry name" value="P-loop_NTPase"/>
</dbReference>
<evidence type="ECO:0000259" key="8">
    <source>
        <dbReference type="Pfam" id="PF24883"/>
    </source>
</evidence>
<name>G0S9W8_CHATD</name>